<dbReference type="Gene3D" id="3.15.30.10">
    <property type="entry name" value="putative capsid protein of prophage domain like"/>
    <property type="match status" value="1"/>
</dbReference>
<name>A0A655DZ48_SALET</name>
<proteinExistence type="inferred from homology"/>
<sequence>MNLFTTRQLLGYTEQKVKFNALFLNLFFRRTMTFKTQEVMLDKIKGKTPIAAYVSPVVGGVVLHNRGGGETRVIRPGYVKPKHEVTYDQVVERLPGEDPAKLNDQAYRRLRILTDNLKQEEHAIVQVEEMQAVNAVLYGKYTMEGEQFDTVEVDFGRSAANNIVQAAGKKWSEQDRDNFDPTYDIDLYCDQASGLINIAVMDGKVWRQLNSFKMFREKLDTRRGSASEMETAVKDLGAVVSFKGYYGDLAILVCKTSYVDKDGTEKRYLPEGTMVLGNTASEGIRCYGAIQDQQALAEGIVEAVRYPKHWITVGDPANEYTMTQSSPLMVLPDPDEFVVVQVG</sequence>
<protein>
    <submittedName>
        <fullName evidence="2">Gifsy-1 prophage head protein gp7</fullName>
    </submittedName>
</protein>
<accession>A0A655DZ48</accession>
<keyword evidence="1" id="KW-0175">Coiled coil</keyword>
<dbReference type="AlphaFoldDB" id="A0A655DZ48"/>
<reference evidence="2 3" key="1">
    <citation type="submission" date="2015-03" db="EMBL/GenBank/DDBJ databases">
        <authorList>
            <consortium name="Pathogen Informatics"/>
        </authorList>
    </citation>
    <scope>NUCLEOTIDE SEQUENCE [LARGE SCALE GENOMIC DNA]</scope>
    <source>
        <strain evidence="2 3">A1104</strain>
    </source>
</reference>
<evidence type="ECO:0000313" key="2">
    <source>
        <dbReference type="EMBL" id="CNU93023.1"/>
    </source>
</evidence>
<gene>
    <name evidence="2" type="ORF">ERS008198_03913</name>
</gene>
<dbReference type="Gene3D" id="3.30.1930.10">
    <property type="entry name" value="capsid protein of prophage domain"/>
    <property type="match status" value="1"/>
</dbReference>
<feature type="coiled-coil region" evidence="1">
    <location>
        <begin position="103"/>
        <end position="130"/>
    </location>
</feature>
<organism evidence="2 3">
    <name type="scientific">Salmonella enterica subsp. enterica serovar Bovismorbificans</name>
    <dbReference type="NCBI Taxonomy" id="58097"/>
    <lineage>
        <taxon>Bacteria</taxon>
        <taxon>Pseudomonadati</taxon>
        <taxon>Pseudomonadota</taxon>
        <taxon>Gammaproteobacteria</taxon>
        <taxon>Enterobacterales</taxon>
        <taxon>Enterobacteriaceae</taxon>
        <taxon>Salmonella</taxon>
    </lineage>
</organism>
<dbReference type="EMBL" id="CQPA01000043">
    <property type="protein sequence ID" value="CNU93023.1"/>
    <property type="molecule type" value="Genomic_DNA"/>
</dbReference>
<evidence type="ECO:0000313" key="3">
    <source>
        <dbReference type="Proteomes" id="UP000041314"/>
    </source>
</evidence>
<dbReference type="Proteomes" id="UP000041314">
    <property type="component" value="Unassembled WGS sequence"/>
</dbReference>
<dbReference type="InterPro" id="IPR005564">
    <property type="entry name" value="Major_capsid_GpE"/>
</dbReference>
<evidence type="ECO:0000256" key="1">
    <source>
        <dbReference type="SAM" id="Coils"/>
    </source>
</evidence>
<dbReference type="Pfam" id="PF03864">
    <property type="entry name" value="Phage_cap_E"/>
    <property type="match status" value="1"/>
</dbReference>
<dbReference type="HAMAP" id="MF_04133">
    <property type="entry name" value="CAPSID_LAMBDA"/>
    <property type="match status" value="1"/>
</dbReference>